<evidence type="ECO:0008006" key="4">
    <source>
        <dbReference type="Google" id="ProtNLM"/>
    </source>
</evidence>
<reference evidence="2 3" key="1">
    <citation type="submission" date="2022-11" db="EMBL/GenBank/DDBJ databases">
        <title>Minimal conservation of predation-associated metabolite biosynthetic gene clusters underscores biosynthetic potential of Myxococcota including descriptions for ten novel species: Archangium lansinium sp. nov., Myxococcus landrumus sp. nov., Nannocystis bai.</title>
        <authorList>
            <person name="Ahearne A."/>
            <person name="Stevens C."/>
            <person name="Phillips K."/>
        </authorList>
    </citation>
    <scope>NUCLEOTIDE SEQUENCE [LARGE SCALE GENOMIC DNA]</scope>
    <source>
        <strain evidence="2 3">MIWBW</strain>
    </source>
</reference>
<keyword evidence="3" id="KW-1185">Reference proteome</keyword>
<dbReference type="InterPro" id="IPR011990">
    <property type="entry name" value="TPR-like_helical_dom_sf"/>
</dbReference>
<feature type="chain" id="PRO_5045917307" description="Tetratricopeptide repeat protein" evidence="1">
    <location>
        <begin position="19"/>
        <end position="247"/>
    </location>
</feature>
<evidence type="ECO:0000313" key="2">
    <source>
        <dbReference type="EMBL" id="MCY1076940.1"/>
    </source>
</evidence>
<proteinExistence type="predicted"/>
<evidence type="ECO:0000256" key="1">
    <source>
        <dbReference type="SAM" id="SignalP"/>
    </source>
</evidence>
<name>A0ABT4A5N2_9BACT</name>
<dbReference type="EMBL" id="JAPNKA010000001">
    <property type="protein sequence ID" value="MCY1076940.1"/>
    <property type="molecule type" value="Genomic_DNA"/>
</dbReference>
<organism evidence="2 3">
    <name type="scientific">Archangium lansingense</name>
    <dbReference type="NCBI Taxonomy" id="2995310"/>
    <lineage>
        <taxon>Bacteria</taxon>
        <taxon>Pseudomonadati</taxon>
        <taxon>Myxococcota</taxon>
        <taxon>Myxococcia</taxon>
        <taxon>Myxococcales</taxon>
        <taxon>Cystobacterineae</taxon>
        <taxon>Archangiaceae</taxon>
        <taxon>Archangium</taxon>
    </lineage>
</organism>
<dbReference type="Gene3D" id="1.25.40.10">
    <property type="entry name" value="Tetratricopeptide repeat domain"/>
    <property type="match status" value="1"/>
</dbReference>
<keyword evidence="1" id="KW-0732">Signal</keyword>
<feature type="signal peptide" evidence="1">
    <location>
        <begin position="1"/>
        <end position="18"/>
    </location>
</feature>
<dbReference type="Proteomes" id="UP001207654">
    <property type="component" value="Unassembled WGS sequence"/>
</dbReference>
<comment type="caution">
    <text evidence="2">The sequence shown here is derived from an EMBL/GenBank/DDBJ whole genome shotgun (WGS) entry which is preliminary data.</text>
</comment>
<protein>
    <recommendedName>
        <fullName evidence="4">Tetratricopeptide repeat protein</fullName>
    </recommendedName>
</protein>
<sequence length="247" mass="27385">MRSISLALFLLAAFPVLAATPEELSAWDAQYEQKRGDAAAVKQLDEALKKAVEATPEDYEVLWRAARIRNWQADGSTDAKVKKSLGKQVWELGDRARKVEPSRVEGHYFAALGIGAYSEAVGILAALGEGLESKYNERLDAALKIDAMYGRGGPLLAKGRYFYKLPWPKRDLKKSASHFQKAIAKHPEALRAWLYLAETQLADGEEKKAHEAILKVTQGSVGYDPAEGHRVKEWAKPVQAAIEEKLK</sequence>
<evidence type="ECO:0000313" key="3">
    <source>
        <dbReference type="Proteomes" id="UP001207654"/>
    </source>
</evidence>
<dbReference type="RefSeq" id="WP_267535797.1">
    <property type="nucleotide sequence ID" value="NZ_JAPNKA010000001.1"/>
</dbReference>
<gene>
    <name evidence="2" type="ORF">OV287_20885</name>
</gene>
<dbReference type="SUPFAM" id="SSF48452">
    <property type="entry name" value="TPR-like"/>
    <property type="match status" value="1"/>
</dbReference>
<accession>A0ABT4A5N2</accession>